<feature type="region of interest" description="Disordered" evidence="1">
    <location>
        <begin position="632"/>
        <end position="659"/>
    </location>
</feature>
<reference evidence="4" key="1">
    <citation type="submission" date="2022-11" db="UniProtKB">
        <authorList>
            <consortium name="WormBaseParasite"/>
        </authorList>
    </citation>
    <scope>IDENTIFICATION</scope>
</reference>
<proteinExistence type="predicted"/>
<feature type="compositionally biased region" description="Basic residues" evidence="1">
    <location>
        <begin position="732"/>
        <end position="742"/>
    </location>
</feature>
<dbReference type="AlphaFoldDB" id="A0A914YSY5"/>
<feature type="region of interest" description="Disordered" evidence="1">
    <location>
        <begin position="399"/>
        <end position="487"/>
    </location>
</feature>
<feature type="region of interest" description="Disordered" evidence="1">
    <location>
        <begin position="194"/>
        <end position="220"/>
    </location>
</feature>
<feature type="region of interest" description="Disordered" evidence="1">
    <location>
        <begin position="726"/>
        <end position="768"/>
    </location>
</feature>
<feature type="compositionally biased region" description="Polar residues" evidence="1">
    <location>
        <begin position="454"/>
        <end position="480"/>
    </location>
</feature>
<protein>
    <submittedName>
        <fullName evidence="4">DUF4211 domain-containing protein</fullName>
    </submittedName>
</protein>
<organism evidence="3 4">
    <name type="scientific">Panagrolaimus superbus</name>
    <dbReference type="NCBI Taxonomy" id="310955"/>
    <lineage>
        <taxon>Eukaryota</taxon>
        <taxon>Metazoa</taxon>
        <taxon>Ecdysozoa</taxon>
        <taxon>Nematoda</taxon>
        <taxon>Chromadorea</taxon>
        <taxon>Rhabditida</taxon>
        <taxon>Tylenchina</taxon>
        <taxon>Panagrolaimomorpha</taxon>
        <taxon>Panagrolaimoidea</taxon>
        <taxon>Panagrolaimidae</taxon>
        <taxon>Panagrolaimus</taxon>
    </lineage>
</organism>
<dbReference type="Pfam" id="PF13926">
    <property type="entry name" value="DUF4211"/>
    <property type="match status" value="1"/>
</dbReference>
<evidence type="ECO:0000313" key="4">
    <source>
        <dbReference type="WBParaSite" id="PSU_v2.g3272.t1"/>
    </source>
</evidence>
<dbReference type="WBParaSite" id="PSU_v2.g3272.t1">
    <property type="protein sequence ID" value="PSU_v2.g3272.t1"/>
    <property type="gene ID" value="PSU_v2.g3272"/>
</dbReference>
<dbReference type="GO" id="GO:0005634">
    <property type="term" value="C:nucleus"/>
    <property type="evidence" value="ECO:0007669"/>
    <property type="project" value="TreeGrafter"/>
</dbReference>
<evidence type="ECO:0000256" key="1">
    <source>
        <dbReference type="SAM" id="MobiDB-lite"/>
    </source>
</evidence>
<feature type="compositionally biased region" description="Low complexity" evidence="1">
    <location>
        <begin position="358"/>
        <end position="371"/>
    </location>
</feature>
<feature type="compositionally biased region" description="Basic and acidic residues" evidence="1">
    <location>
        <begin position="444"/>
        <end position="453"/>
    </location>
</feature>
<feature type="compositionally biased region" description="Acidic residues" evidence="1">
    <location>
        <begin position="542"/>
        <end position="551"/>
    </location>
</feature>
<evidence type="ECO:0000259" key="2">
    <source>
        <dbReference type="Pfam" id="PF13926"/>
    </source>
</evidence>
<keyword evidence="3" id="KW-1185">Reference proteome</keyword>
<accession>A0A914YSY5</accession>
<dbReference type="PANTHER" id="PTHR14689:SF0">
    <property type="entry name" value="COILED-COIL DOMAIN-CONTAINING PROTEIN 82"/>
    <property type="match status" value="1"/>
</dbReference>
<feature type="region of interest" description="Disordered" evidence="1">
    <location>
        <begin position="536"/>
        <end position="593"/>
    </location>
</feature>
<feature type="domain" description="DUF4211" evidence="2">
    <location>
        <begin position="946"/>
        <end position="1060"/>
    </location>
</feature>
<sequence>MDQQNPSSHSLISSNLAAAAAAGFPSQLTAGLNNASNNVGQNPLFMSTLQHLGFTTNPASSLLQSPQISLNGQFTSDLSNVSWNNQPSTSWFDQAKVAAMYNSMLQSTVNDHAQTQLESMVEQSLKVAAAAAAARAPPSISSAALNLATQQAANVNAFTNATMPIMAAVAAAANPLSSIPNSFFSSAAIDTQHHHQQQQIITSTMQQHQQQQQQHQQNHHNIQPNVTSVSATIIIPNSSSTNFITSVPSSTTNFAEAFELHKNSSFNYGLNCDNNIIQSTSSQILNNSIQPKPSESFNANPITSLAKDVTFDDLSMFDFNDLEMFPPTKTSNTANISSIFPTSSDVDSNIIKTKEPSISDFSIPSSQPSSSKMTTKLSREMETDKELNHWLSLAVGGNLPDEDVHGSPLSNYGEPGNDHMDLFPTETTGISLDPIMFTPPDSPTHNEPKDKRPSVSSINLTSKSGPSKPNLATTFSSTSPKPDISPQPIVESLIFMPKPQPDGSNNRIPVYKQKKSIFSAASMTLEKALNKVVKSKKADEYSFTDDEEEEEPLSKSAGYDFFSDDSRTGFGDNDNMDPKSQETAENTVSKKKSRKENLKKLSHVFLYCEVLEGDDVITPSANFSTDIEKNENEKMNASDSAQSPEPMEFVNEEEENDSPPLLTAPFCEPSSSNGIPILRIKTEIPDLVNSPTQISASIDDVIVKEEEIRESERVLPKLVIKLRRESMTSPISKKRKKKHKKKRDDTDWEPSEKKRKKHKNKHRHHREYTETSIISNTALVEDKKPKLSFINGFTINPSPFTDPSVIERLSYFGEANGDSPKGTFVVCKQDLFKNDCPLWKVDNQNLLQKYPQINENSNLKLYKNSSTYSGWCDQVAAGYIVVQVKYHKHTRAETIVEPNIPINDLLPAITEMAAFFGNDDGFGIRDEPIIDDIFEPLPSSSINNTMSSSKATVRSHMRSFTQAMLQHAASLTFLQTVKDSNDWDYLCALNEVENMTLLGKQKINDRVRWGQRFEVMLTVYANATITKEFKNGEEICQACGEKIANKYLNLFSNESYNYDSLEIEELPDIDGETPLVAIQFCICSRCSTLALTYHRLHHMRYTTFRYCEDMIENMSILRPDLSLDALITLCLNKRSWQRKLINEYAILWRKVQENEL</sequence>
<feature type="compositionally biased region" description="Basic residues" evidence="1">
    <location>
        <begin position="753"/>
        <end position="766"/>
    </location>
</feature>
<feature type="compositionally biased region" description="Low complexity" evidence="1">
    <location>
        <begin position="197"/>
        <end position="220"/>
    </location>
</feature>
<dbReference type="InterPro" id="IPR025451">
    <property type="entry name" value="DUF4211"/>
</dbReference>
<feature type="region of interest" description="Disordered" evidence="1">
    <location>
        <begin position="357"/>
        <end position="383"/>
    </location>
</feature>
<evidence type="ECO:0000313" key="3">
    <source>
        <dbReference type="Proteomes" id="UP000887577"/>
    </source>
</evidence>
<dbReference type="Proteomes" id="UP000887577">
    <property type="component" value="Unplaced"/>
</dbReference>
<name>A0A914YSY5_9BILA</name>
<dbReference type="PANTHER" id="PTHR14689">
    <property type="entry name" value="PHORBOL-ESTER_DAG-TYPE DOMAIN-CONTAINING PROTEIN"/>
    <property type="match status" value="1"/>
</dbReference>